<reference evidence="1" key="1">
    <citation type="journal article" date="2021" name="Genome Biol. Evol.">
        <title>The assembled and annotated genome of the fairy-ring fungus Marasmius oreades.</title>
        <authorList>
            <person name="Hiltunen M."/>
            <person name="Ament-Velasquez S.L."/>
            <person name="Johannesson H."/>
        </authorList>
    </citation>
    <scope>NUCLEOTIDE SEQUENCE</scope>
    <source>
        <strain evidence="1">03SP1</strain>
    </source>
</reference>
<dbReference type="KEGG" id="more:E1B28_011997"/>
<dbReference type="Proteomes" id="UP001049176">
    <property type="component" value="Chromosome 8"/>
</dbReference>
<dbReference type="RefSeq" id="XP_043004427.1">
    <property type="nucleotide sequence ID" value="XM_043157061.1"/>
</dbReference>
<protein>
    <submittedName>
        <fullName evidence="1">Uncharacterized protein</fullName>
    </submittedName>
</protein>
<dbReference type="GeneID" id="66081072"/>
<proteinExistence type="predicted"/>
<evidence type="ECO:0000313" key="2">
    <source>
        <dbReference type="Proteomes" id="UP001049176"/>
    </source>
</evidence>
<gene>
    <name evidence="1" type="ORF">E1B28_011997</name>
</gene>
<organism evidence="1 2">
    <name type="scientific">Marasmius oreades</name>
    <name type="common">fairy-ring Marasmius</name>
    <dbReference type="NCBI Taxonomy" id="181124"/>
    <lineage>
        <taxon>Eukaryota</taxon>
        <taxon>Fungi</taxon>
        <taxon>Dikarya</taxon>
        <taxon>Basidiomycota</taxon>
        <taxon>Agaricomycotina</taxon>
        <taxon>Agaricomycetes</taxon>
        <taxon>Agaricomycetidae</taxon>
        <taxon>Agaricales</taxon>
        <taxon>Marasmiineae</taxon>
        <taxon>Marasmiaceae</taxon>
        <taxon>Marasmius</taxon>
    </lineage>
</organism>
<accession>A0A9P7RQK1</accession>
<dbReference type="AlphaFoldDB" id="A0A9P7RQK1"/>
<evidence type="ECO:0000313" key="1">
    <source>
        <dbReference type="EMBL" id="KAG7087956.1"/>
    </source>
</evidence>
<name>A0A9P7RQK1_9AGAR</name>
<sequence>MHTERQPSILACEEEYLDSENISGVFLTLILIKFQTTSCETDAETTALAMPRGFSLMVDLRSIPAIATTRTIAWLPWCWRMM</sequence>
<comment type="caution">
    <text evidence="1">The sequence shown here is derived from an EMBL/GenBank/DDBJ whole genome shotgun (WGS) entry which is preliminary data.</text>
</comment>
<keyword evidence="2" id="KW-1185">Reference proteome</keyword>
<dbReference type="EMBL" id="CM032188">
    <property type="protein sequence ID" value="KAG7087956.1"/>
    <property type="molecule type" value="Genomic_DNA"/>
</dbReference>